<feature type="compositionally biased region" description="Low complexity" evidence="1">
    <location>
        <begin position="365"/>
        <end position="376"/>
    </location>
</feature>
<feature type="compositionally biased region" description="Basic and acidic residues" evidence="1">
    <location>
        <begin position="283"/>
        <end position="292"/>
    </location>
</feature>
<feature type="domain" description="J" evidence="2">
    <location>
        <begin position="9"/>
        <end position="75"/>
    </location>
</feature>
<dbReference type="Gene3D" id="1.10.287.110">
    <property type="entry name" value="DnaJ domain"/>
    <property type="match status" value="1"/>
</dbReference>
<feature type="compositionally biased region" description="Basic and acidic residues" evidence="1">
    <location>
        <begin position="69"/>
        <end position="79"/>
    </location>
</feature>
<dbReference type="CDD" id="cd06257">
    <property type="entry name" value="DnaJ"/>
    <property type="match status" value="1"/>
</dbReference>
<dbReference type="EMBL" id="MU854370">
    <property type="protein sequence ID" value="KAK4040771.1"/>
    <property type="molecule type" value="Genomic_DNA"/>
</dbReference>
<feature type="region of interest" description="Disordered" evidence="1">
    <location>
        <begin position="105"/>
        <end position="382"/>
    </location>
</feature>
<feature type="compositionally biased region" description="Polar residues" evidence="1">
    <location>
        <begin position="322"/>
        <end position="357"/>
    </location>
</feature>
<name>A0AAN6PKG6_9PEZI</name>
<feature type="region of interest" description="Disordered" evidence="1">
    <location>
        <begin position="457"/>
        <end position="476"/>
    </location>
</feature>
<feature type="compositionally biased region" description="Polar residues" evidence="1">
    <location>
        <begin position="394"/>
        <end position="408"/>
    </location>
</feature>
<evidence type="ECO:0000313" key="4">
    <source>
        <dbReference type="Proteomes" id="UP001303115"/>
    </source>
</evidence>
<reference evidence="4" key="1">
    <citation type="journal article" date="2023" name="Mol. Phylogenet. Evol.">
        <title>Genome-scale phylogeny and comparative genomics of the fungal order Sordariales.</title>
        <authorList>
            <person name="Hensen N."/>
            <person name="Bonometti L."/>
            <person name="Westerberg I."/>
            <person name="Brannstrom I.O."/>
            <person name="Guillou S."/>
            <person name="Cros-Aarteil S."/>
            <person name="Calhoun S."/>
            <person name="Haridas S."/>
            <person name="Kuo A."/>
            <person name="Mondo S."/>
            <person name="Pangilinan J."/>
            <person name="Riley R."/>
            <person name="LaButti K."/>
            <person name="Andreopoulos B."/>
            <person name="Lipzen A."/>
            <person name="Chen C."/>
            <person name="Yan M."/>
            <person name="Daum C."/>
            <person name="Ng V."/>
            <person name="Clum A."/>
            <person name="Steindorff A."/>
            <person name="Ohm R.A."/>
            <person name="Martin F."/>
            <person name="Silar P."/>
            <person name="Natvig D.O."/>
            <person name="Lalanne C."/>
            <person name="Gautier V."/>
            <person name="Ament-Velasquez S.L."/>
            <person name="Kruys A."/>
            <person name="Hutchinson M.I."/>
            <person name="Powell A.J."/>
            <person name="Barry K."/>
            <person name="Miller A.N."/>
            <person name="Grigoriev I.V."/>
            <person name="Debuchy R."/>
            <person name="Gladieux P."/>
            <person name="Hiltunen Thoren M."/>
            <person name="Johannesson H."/>
        </authorList>
    </citation>
    <scope>NUCLEOTIDE SEQUENCE [LARGE SCALE GENOMIC DNA]</scope>
    <source>
        <strain evidence="4">CBS 284.82</strain>
    </source>
</reference>
<dbReference type="InterPro" id="IPR001623">
    <property type="entry name" value="DnaJ_domain"/>
</dbReference>
<dbReference type="Pfam" id="PF00226">
    <property type="entry name" value="DnaJ"/>
    <property type="match status" value="1"/>
</dbReference>
<dbReference type="SUPFAM" id="SSF46565">
    <property type="entry name" value="Chaperone J-domain"/>
    <property type="match status" value="1"/>
</dbReference>
<accession>A0AAN6PKG6</accession>
<protein>
    <recommendedName>
        <fullName evidence="2">J domain-containing protein</fullName>
    </recommendedName>
</protein>
<feature type="region of interest" description="Disordered" evidence="1">
    <location>
        <begin position="801"/>
        <end position="825"/>
    </location>
</feature>
<feature type="compositionally biased region" description="Polar residues" evidence="1">
    <location>
        <begin position="679"/>
        <end position="690"/>
    </location>
</feature>
<feature type="region of interest" description="Disordered" evidence="1">
    <location>
        <begin position="625"/>
        <end position="705"/>
    </location>
</feature>
<comment type="caution">
    <text evidence="3">The sequence shown here is derived from an EMBL/GenBank/DDBJ whole genome shotgun (WGS) entry which is preliminary data.</text>
</comment>
<feature type="compositionally biased region" description="Polar residues" evidence="1">
    <location>
        <begin position="222"/>
        <end position="233"/>
    </location>
</feature>
<dbReference type="SMART" id="SM00271">
    <property type="entry name" value="DnaJ"/>
    <property type="match status" value="1"/>
</dbReference>
<dbReference type="InterPro" id="IPR036869">
    <property type="entry name" value="J_dom_sf"/>
</dbReference>
<gene>
    <name evidence="3" type="ORF">C8A01DRAFT_45973</name>
</gene>
<feature type="compositionally biased region" description="Polar residues" evidence="1">
    <location>
        <begin position="416"/>
        <end position="438"/>
    </location>
</feature>
<organism evidence="3 4">
    <name type="scientific">Parachaetomium inaequale</name>
    <dbReference type="NCBI Taxonomy" id="2588326"/>
    <lineage>
        <taxon>Eukaryota</taxon>
        <taxon>Fungi</taxon>
        <taxon>Dikarya</taxon>
        <taxon>Ascomycota</taxon>
        <taxon>Pezizomycotina</taxon>
        <taxon>Sordariomycetes</taxon>
        <taxon>Sordariomycetidae</taxon>
        <taxon>Sordariales</taxon>
        <taxon>Chaetomiaceae</taxon>
        <taxon>Parachaetomium</taxon>
    </lineage>
</organism>
<evidence type="ECO:0000256" key="1">
    <source>
        <dbReference type="SAM" id="MobiDB-lite"/>
    </source>
</evidence>
<feature type="compositionally biased region" description="Low complexity" evidence="1">
    <location>
        <begin position="464"/>
        <end position="475"/>
    </location>
</feature>
<feature type="compositionally biased region" description="Pro residues" evidence="1">
    <location>
        <begin position="175"/>
        <end position="186"/>
    </location>
</feature>
<dbReference type="PRINTS" id="PR00625">
    <property type="entry name" value="JDOMAIN"/>
</dbReference>
<dbReference type="InterPro" id="IPR050817">
    <property type="entry name" value="DjlA_DnaK_co-chaperone"/>
</dbReference>
<dbReference type="Proteomes" id="UP001303115">
    <property type="component" value="Unassembled WGS sequence"/>
</dbReference>
<evidence type="ECO:0000313" key="3">
    <source>
        <dbReference type="EMBL" id="KAK4040771.1"/>
    </source>
</evidence>
<proteinExistence type="predicted"/>
<keyword evidence="4" id="KW-1185">Reference proteome</keyword>
<dbReference type="AlphaFoldDB" id="A0AAN6PKG6"/>
<dbReference type="PROSITE" id="PS50076">
    <property type="entry name" value="DNAJ_2"/>
    <property type="match status" value="1"/>
</dbReference>
<feature type="compositionally biased region" description="Low complexity" evidence="1">
    <location>
        <begin position="636"/>
        <end position="645"/>
    </location>
</feature>
<sequence>MVKLDYDRDYYADLELPGTADAVEVKKQFKKLALKWHPDRNPGKEDEAKEKFLVIQAAHEILTDPATKSKLDSYRDRQRTSRYTGASGVRGNPWQYAAHEVNQKYGAPPRRPQMPTRPPAPTAAASTKQWDWAKKGGKPPTENTRAHTEAWAHARPHNSKPSQASAAAAGASARPPKPPPREPPTPRTTSQARRQEAAFGNRKTGYAPASPMGDEPPVRNPHYNTNPNDTQASKPRPTSAFVDPLSALFSETFLDNRQRTPYAANVGEKTNPFEPLNVNRAKSMRDGARRFQEGVGEVPPSPPPRQRSASTGSENFKRSTNEKPGSNEQSPKPGFQYQSRASAQYSPRGPETSSAPPTATFPGPNSSSSSVNSSANGKWHGHSCEVRFTNGLSTATVNGDASDQTRNGSKVYESPFSINPRNLSTIYSAGSSPKTPHSSGRAGVGSARANKFDFPAYKSQENVGPTPSGEGPSPGANLFETKLQAQLQYLLRGARPPAYTTMPPRKTDHWTSKYTNGAYPNSFSVPVDDGPNAPHQARFTRNSADNINTRFVAEEKGGANFQFSAGAAGAADDGFLRAKQRARGHQSPLRNEFTASAETVNGAQQAEPAKKQGDFVPEQWSEAFGPHVFVPPQPGKPTTSPTRPIRPIKRSRPVRMTAGTAGMVDDEETSGEDKGKASTPASGINGSRSPNAMDIDTPPPEPADAQANMPRNIPVEPTKPEWRPGNGVNGEPKLGTGLKTPNLHPTTAGSEDADDFARPMFSEFRNVEPFAPAKPAGLGSFADLSSNLPFASRASAKIPLAAHQHHLHSSEKHAHTHTKPLDIPTPPTAPRAPASLCIPGAKVGAPAWLTYVREFEAYMALWFEFNRRVTDHFAARQRQNEGNGLAWLNAQGEAGVGEYLRAVEMDKYVRQKWMAACEAHELHFREFLGVRERVLAG</sequence>
<feature type="compositionally biased region" description="Low complexity" evidence="1">
    <location>
        <begin position="161"/>
        <end position="174"/>
    </location>
</feature>
<evidence type="ECO:0000259" key="2">
    <source>
        <dbReference type="PROSITE" id="PS50076"/>
    </source>
</evidence>
<feature type="region of interest" description="Disordered" evidence="1">
    <location>
        <begin position="69"/>
        <end position="91"/>
    </location>
</feature>
<feature type="compositionally biased region" description="Pro residues" evidence="1">
    <location>
        <begin position="109"/>
        <end position="121"/>
    </location>
</feature>
<feature type="region of interest" description="Disordered" evidence="1">
    <location>
        <begin position="394"/>
        <end position="446"/>
    </location>
</feature>
<dbReference type="PANTHER" id="PTHR24074">
    <property type="entry name" value="CO-CHAPERONE PROTEIN DJLA"/>
    <property type="match status" value="1"/>
</dbReference>